<dbReference type="AlphaFoldDB" id="A0A1M4ZBW6"/>
<gene>
    <name evidence="1" type="ORF">SAMN05444273_104123</name>
</gene>
<accession>A0A1M4ZBW6</accession>
<dbReference type="RefSeq" id="WP_073143238.1">
    <property type="nucleotide sequence ID" value="NZ_FQUV01000004.1"/>
</dbReference>
<dbReference type="Proteomes" id="UP000184144">
    <property type="component" value="Unassembled WGS sequence"/>
</dbReference>
<name>A0A1M4ZBW6_9RHOB</name>
<proteinExistence type="predicted"/>
<sequence>MKRLALWVMLLGIGGFAGYMTRGFQEIFGDLNTAGVIEWQDSRMDFVQDVAASACATTSDLREAASARGWEVGPLFDPGMDPFDRAAEVLWVDVTPGLPFSKWDRDPFGFDADGCLLN</sequence>
<evidence type="ECO:0000313" key="2">
    <source>
        <dbReference type="Proteomes" id="UP000184144"/>
    </source>
</evidence>
<evidence type="ECO:0000313" key="1">
    <source>
        <dbReference type="EMBL" id="SHF15533.1"/>
    </source>
</evidence>
<dbReference type="OrthoDB" id="7848309at2"/>
<keyword evidence="2" id="KW-1185">Reference proteome</keyword>
<dbReference type="EMBL" id="FQUV01000004">
    <property type="protein sequence ID" value="SHF15533.1"/>
    <property type="molecule type" value="Genomic_DNA"/>
</dbReference>
<protein>
    <submittedName>
        <fullName evidence="1">Uncharacterized protein</fullName>
    </submittedName>
</protein>
<dbReference type="STRING" id="1486859.SAMN05444273_104123"/>
<reference evidence="2" key="1">
    <citation type="submission" date="2016-11" db="EMBL/GenBank/DDBJ databases">
        <authorList>
            <person name="Varghese N."/>
            <person name="Submissions S."/>
        </authorList>
    </citation>
    <scope>NUCLEOTIDE SEQUENCE [LARGE SCALE GENOMIC DNA]</scope>
    <source>
        <strain evidence="2">DSM 100566</strain>
    </source>
</reference>
<organism evidence="1 2">
    <name type="scientific">Litoreibacter ascidiaceicola</name>
    <dbReference type="NCBI Taxonomy" id="1486859"/>
    <lineage>
        <taxon>Bacteria</taxon>
        <taxon>Pseudomonadati</taxon>
        <taxon>Pseudomonadota</taxon>
        <taxon>Alphaproteobacteria</taxon>
        <taxon>Rhodobacterales</taxon>
        <taxon>Roseobacteraceae</taxon>
        <taxon>Litoreibacter</taxon>
    </lineage>
</organism>